<name>A0A2A7U7N0_EDWTA</name>
<organism evidence="1 2">
    <name type="scientific">Edwardsiella tarda</name>
    <dbReference type="NCBI Taxonomy" id="636"/>
    <lineage>
        <taxon>Bacteria</taxon>
        <taxon>Pseudomonadati</taxon>
        <taxon>Pseudomonadota</taxon>
        <taxon>Gammaproteobacteria</taxon>
        <taxon>Enterobacterales</taxon>
        <taxon>Hafniaceae</taxon>
        <taxon>Edwardsiella</taxon>
    </lineage>
</organism>
<comment type="caution">
    <text evidence="1">The sequence shown here is derived from an EMBL/GenBank/DDBJ whole genome shotgun (WGS) entry which is preliminary data.</text>
</comment>
<dbReference type="OrthoDB" id="9810174at2"/>
<evidence type="ECO:0000313" key="1">
    <source>
        <dbReference type="EMBL" id="PEH74288.1"/>
    </source>
</evidence>
<reference evidence="2" key="1">
    <citation type="submission" date="2017-09" db="EMBL/GenBank/DDBJ databases">
        <title>FDA dAtabase for Regulatory Grade micrObial Sequences (FDA-ARGOS): Supporting development and validation of Infectious Disease Dx tests.</title>
        <authorList>
            <person name="Goldberg B."/>
            <person name="Campos J."/>
            <person name="Tallon L."/>
            <person name="Sadzewicz L."/>
            <person name="Ott S."/>
            <person name="Zhao X."/>
            <person name="Nagaraj S."/>
            <person name="Vavikolanu K."/>
            <person name="Aluvathingal J."/>
            <person name="Nadendla S."/>
            <person name="Geyer C."/>
            <person name="Sichtig H."/>
        </authorList>
    </citation>
    <scope>NUCLEOTIDE SEQUENCE [LARGE SCALE GENOMIC DNA]</scope>
    <source>
        <strain evidence="2">FDAARGOS_370</strain>
    </source>
</reference>
<dbReference type="AlphaFoldDB" id="A0A2A7U7N0"/>
<dbReference type="Proteomes" id="UP000219788">
    <property type="component" value="Unassembled WGS sequence"/>
</dbReference>
<accession>A0A2A7U7N0</accession>
<proteinExistence type="predicted"/>
<dbReference type="Gene3D" id="4.10.410.40">
    <property type="match status" value="1"/>
</dbReference>
<evidence type="ECO:0000313" key="2">
    <source>
        <dbReference type="Proteomes" id="UP000219788"/>
    </source>
</evidence>
<dbReference type="RefSeq" id="WP_098142572.1">
    <property type="nucleotide sequence ID" value="NZ_PDDV01000006.1"/>
</dbReference>
<protein>
    <submittedName>
        <fullName evidence="1">Uncharacterized protein</fullName>
    </submittedName>
</protein>
<dbReference type="EMBL" id="PDDV01000006">
    <property type="protein sequence ID" value="PEH74288.1"/>
    <property type="molecule type" value="Genomic_DNA"/>
</dbReference>
<sequence length="281" mass="30585">MIERNLDIFSGSKVEVSISTDTTSQPNFFDGSFSSPVDNLAAFPSIRQTAEIQTLEEFGSEYTGKLSGTRNLEKTEIVVNEVPGDPHQEILLKAIETKTPIRLRNFYVISSDLESNSTGYYVIFDAYVTGVKRTGNDKSVVQLKFDITPDGGILKDGVVTQGKILRQGDFGVGAGVGEIIGSIDSEALNGNRWITYSGAASTNPFSADTAIIHAQANENNGWQITVESTSNKPLMRVRNMHKVGEEVRAGSWVKVYTSEDKPTPAEMGAVAKTDIIDFGEF</sequence>
<gene>
    <name evidence="1" type="ORF">CRM76_01200</name>
</gene>